<feature type="non-terminal residue" evidence="1">
    <location>
        <position position="66"/>
    </location>
</feature>
<gene>
    <name evidence="1" type="ORF">DAT39_007701</name>
</gene>
<evidence type="ECO:0000313" key="2">
    <source>
        <dbReference type="Proteomes" id="UP000727407"/>
    </source>
</evidence>
<reference evidence="1" key="1">
    <citation type="submission" date="2020-07" db="EMBL/GenBank/DDBJ databases">
        <title>Clarias magur genome sequencing, assembly and annotation.</title>
        <authorList>
            <person name="Kushwaha B."/>
            <person name="Kumar R."/>
            <person name="Das P."/>
            <person name="Joshi C.G."/>
            <person name="Kumar D."/>
            <person name="Nagpure N.S."/>
            <person name="Pandey M."/>
            <person name="Agarwal S."/>
            <person name="Srivastava S."/>
            <person name="Singh M."/>
            <person name="Sahoo L."/>
            <person name="Jayasankar P."/>
            <person name="Meher P.K."/>
            <person name="Koringa P.G."/>
            <person name="Iquebal M.A."/>
            <person name="Das S.P."/>
            <person name="Bit A."/>
            <person name="Patnaik S."/>
            <person name="Patel N."/>
            <person name="Shah T.M."/>
            <person name="Hinsu A."/>
            <person name="Jena J.K."/>
        </authorList>
    </citation>
    <scope>NUCLEOTIDE SEQUENCE</scope>
    <source>
        <strain evidence="1">CIFAMagur01</strain>
        <tissue evidence="1">Testis</tissue>
    </source>
</reference>
<name>A0A8J4UNG9_CLAMG</name>
<dbReference type="AlphaFoldDB" id="A0A8J4UNG9"/>
<feature type="non-terminal residue" evidence="1">
    <location>
        <position position="1"/>
    </location>
</feature>
<organism evidence="1 2">
    <name type="scientific">Clarias magur</name>
    <name type="common">Asian catfish</name>
    <name type="synonym">Macropteronotus magur</name>
    <dbReference type="NCBI Taxonomy" id="1594786"/>
    <lineage>
        <taxon>Eukaryota</taxon>
        <taxon>Metazoa</taxon>
        <taxon>Chordata</taxon>
        <taxon>Craniata</taxon>
        <taxon>Vertebrata</taxon>
        <taxon>Euteleostomi</taxon>
        <taxon>Actinopterygii</taxon>
        <taxon>Neopterygii</taxon>
        <taxon>Teleostei</taxon>
        <taxon>Ostariophysi</taxon>
        <taxon>Siluriformes</taxon>
        <taxon>Clariidae</taxon>
        <taxon>Clarias</taxon>
    </lineage>
</organism>
<accession>A0A8J4UNG9</accession>
<evidence type="ECO:0000313" key="1">
    <source>
        <dbReference type="EMBL" id="KAF5902502.1"/>
    </source>
</evidence>
<keyword evidence="2" id="KW-1185">Reference proteome</keyword>
<dbReference type="EMBL" id="QNUK01000088">
    <property type="protein sequence ID" value="KAF5902502.1"/>
    <property type="molecule type" value="Genomic_DNA"/>
</dbReference>
<sequence length="66" mass="6798">DESDRVIGTTAALARRVDATNRAAVIATKIITESGAARGTATVRGTGTVRETGTERGSTAIVRALR</sequence>
<protein>
    <submittedName>
        <fullName evidence="1">Uncharacterized protein</fullName>
    </submittedName>
</protein>
<dbReference type="Proteomes" id="UP000727407">
    <property type="component" value="Unassembled WGS sequence"/>
</dbReference>
<comment type="caution">
    <text evidence="1">The sequence shown here is derived from an EMBL/GenBank/DDBJ whole genome shotgun (WGS) entry which is preliminary data.</text>
</comment>
<proteinExistence type="predicted"/>